<dbReference type="InterPro" id="IPR006059">
    <property type="entry name" value="SBP"/>
</dbReference>
<reference evidence="2 3" key="1">
    <citation type="submission" date="2019-06" db="EMBL/GenBank/DDBJ databases">
        <title>Sequencing the genomes of 1000 actinobacteria strains.</title>
        <authorList>
            <person name="Klenk H.-P."/>
        </authorList>
    </citation>
    <scope>NUCLEOTIDE SEQUENCE [LARGE SCALE GENOMIC DNA]</scope>
    <source>
        <strain evidence="2 3">DSM 102200</strain>
    </source>
</reference>
<dbReference type="EMBL" id="VFOZ01000001">
    <property type="protein sequence ID" value="TQL97923.1"/>
    <property type="molecule type" value="Genomic_DNA"/>
</dbReference>
<dbReference type="Gene3D" id="3.40.190.10">
    <property type="entry name" value="Periplasmic binding protein-like II"/>
    <property type="match status" value="2"/>
</dbReference>
<dbReference type="PANTHER" id="PTHR43649">
    <property type="entry name" value="ARABINOSE-BINDING PROTEIN-RELATED"/>
    <property type="match status" value="1"/>
</dbReference>
<dbReference type="Pfam" id="PF01547">
    <property type="entry name" value="SBP_bac_1"/>
    <property type="match status" value="1"/>
</dbReference>
<feature type="signal peptide" evidence="1">
    <location>
        <begin position="1"/>
        <end position="18"/>
    </location>
</feature>
<name>A0A543CLE3_9ACTN</name>
<protein>
    <submittedName>
        <fullName evidence="2">Carbohydrate ABC transporter substrate-binding protein (CUT1 family)</fullName>
    </submittedName>
</protein>
<dbReference type="AlphaFoldDB" id="A0A543CLE3"/>
<proteinExistence type="predicted"/>
<evidence type="ECO:0000256" key="1">
    <source>
        <dbReference type="SAM" id="SignalP"/>
    </source>
</evidence>
<dbReference type="PANTHER" id="PTHR43649:SF14">
    <property type="entry name" value="BLR3389 PROTEIN"/>
    <property type="match status" value="1"/>
</dbReference>
<evidence type="ECO:0000313" key="3">
    <source>
        <dbReference type="Proteomes" id="UP000316096"/>
    </source>
</evidence>
<dbReference type="RefSeq" id="WP_141956588.1">
    <property type="nucleotide sequence ID" value="NZ_VFOZ01000001.1"/>
</dbReference>
<accession>A0A543CLE3</accession>
<dbReference type="Proteomes" id="UP000316096">
    <property type="component" value="Unassembled WGS sequence"/>
</dbReference>
<sequence length="458" mass="48357">MKITRMAALAAASGLAMSGCSGGVSGGGGTVIRISANSVKGGKSSNGAEWITDYVIPKFTAMEKSKGKKVTVRFEGTGVDDAPYKQKTALDLKTGGGADLISIDGIWVGEFAQAGYIKPLDQVAGSGIASWEGFKQIPGPVQNIMAFDNKKYGLPIGTDGRVLFYNKQLFAKAGLPADWQPKSWDDILAAGRKLKTLSGVTPIQLNAGTAMTEATTMQGVLPLLAGTGHDIFENGKWLGDTPQLRSVLDLYQQVYGSGLGDPKLQQNPQGRDESFQRFSKNKVGILLESDYFWRSVVNPKDGIDPMKDRDKDVGYTLIPAQSAGKGVRGQDSVSMSGGTGWVINPHTKNASLVWELLSFMGGHDAVKDEVQRSAVGISPRQDVNGEMLAGDPLLNFISTKVLPITAVRPGLAAYPQVSTALQKATGDVVAGDSVDKAIKSYQQNLTQAVGGAGNVTTG</sequence>
<organism evidence="2 3">
    <name type="scientific">Actinoallomurus bryophytorum</name>
    <dbReference type="NCBI Taxonomy" id="1490222"/>
    <lineage>
        <taxon>Bacteria</taxon>
        <taxon>Bacillati</taxon>
        <taxon>Actinomycetota</taxon>
        <taxon>Actinomycetes</taxon>
        <taxon>Streptosporangiales</taxon>
        <taxon>Thermomonosporaceae</taxon>
        <taxon>Actinoallomurus</taxon>
    </lineage>
</organism>
<comment type="caution">
    <text evidence="2">The sequence shown here is derived from an EMBL/GenBank/DDBJ whole genome shotgun (WGS) entry which is preliminary data.</text>
</comment>
<gene>
    <name evidence="2" type="ORF">FB559_3534</name>
</gene>
<feature type="chain" id="PRO_5038689488" evidence="1">
    <location>
        <begin position="19"/>
        <end position="458"/>
    </location>
</feature>
<dbReference type="SUPFAM" id="SSF53850">
    <property type="entry name" value="Periplasmic binding protein-like II"/>
    <property type="match status" value="1"/>
</dbReference>
<dbReference type="PROSITE" id="PS51257">
    <property type="entry name" value="PROKAR_LIPOPROTEIN"/>
    <property type="match status" value="1"/>
</dbReference>
<keyword evidence="1" id="KW-0732">Signal</keyword>
<keyword evidence="3" id="KW-1185">Reference proteome</keyword>
<dbReference type="OrthoDB" id="3495561at2"/>
<evidence type="ECO:0000313" key="2">
    <source>
        <dbReference type="EMBL" id="TQL97923.1"/>
    </source>
</evidence>
<dbReference type="InterPro" id="IPR050490">
    <property type="entry name" value="Bact_solute-bd_prot1"/>
</dbReference>